<keyword evidence="1" id="KW-0472">Membrane</keyword>
<dbReference type="RefSeq" id="WP_119591318.1">
    <property type="nucleotide sequence ID" value="NZ_QXFM01000007.1"/>
</dbReference>
<evidence type="ECO:0000313" key="3">
    <source>
        <dbReference type="Proteomes" id="UP000265366"/>
    </source>
</evidence>
<dbReference type="Proteomes" id="UP000265366">
    <property type="component" value="Unassembled WGS sequence"/>
</dbReference>
<protein>
    <submittedName>
        <fullName evidence="2">Uncharacterized protein</fullName>
    </submittedName>
</protein>
<feature type="transmembrane region" description="Helical" evidence="1">
    <location>
        <begin position="6"/>
        <end position="24"/>
    </location>
</feature>
<sequence length="189" mass="19077">MANEVLWSGAIAALCGVAMLRWSWSLARRSAAANAIGWGLLLGGCIAGGASAGAWGVSVVALLAMAAAAVVLGWAAAISPAGREKGSARRVRMLPESGEPLRLGSRLLTFALVVFGGLAASIAFGIALRSAGLGIGWNEANANATALIAIPLAWSILLTILLMIEGRRSQVLALAITSLPLLPALLAGS</sequence>
<keyword evidence="3" id="KW-1185">Reference proteome</keyword>
<organism evidence="2 3">
    <name type="scientific">Aurantiacibacter xanthus</name>
    <dbReference type="NCBI Taxonomy" id="1784712"/>
    <lineage>
        <taxon>Bacteria</taxon>
        <taxon>Pseudomonadati</taxon>
        <taxon>Pseudomonadota</taxon>
        <taxon>Alphaproteobacteria</taxon>
        <taxon>Sphingomonadales</taxon>
        <taxon>Erythrobacteraceae</taxon>
        <taxon>Aurantiacibacter</taxon>
    </lineage>
</organism>
<feature type="transmembrane region" description="Helical" evidence="1">
    <location>
        <begin position="103"/>
        <end position="126"/>
    </location>
</feature>
<accession>A0A3A1PGS5</accession>
<feature type="transmembrane region" description="Helical" evidence="1">
    <location>
        <begin position="171"/>
        <end position="188"/>
    </location>
</feature>
<feature type="transmembrane region" description="Helical" evidence="1">
    <location>
        <begin position="61"/>
        <end position="82"/>
    </location>
</feature>
<reference evidence="2 3" key="1">
    <citation type="submission" date="2018-08" db="EMBL/GenBank/DDBJ databases">
        <title>Erythrobacter zhengii sp.nov., a bacterium isolated from deep-sea sediment.</title>
        <authorList>
            <person name="Fang C."/>
            <person name="Wu Y.-H."/>
            <person name="Sun C."/>
            <person name="Wang H."/>
            <person name="Cheng H."/>
            <person name="Meng F.-X."/>
            <person name="Wang C.-S."/>
            <person name="Xu X.-W."/>
        </authorList>
    </citation>
    <scope>NUCLEOTIDE SEQUENCE [LARGE SCALE GENOMIC DNA]</scope>
    <source>
        <strain evidence="2 3">CCTCC AB 2015396</strain>
    </source>
</reference>
<dbReference type="OrthoDB" id="7573860at2"/>
<evidence type="ECO:0000256" key="1">
    <source>
        <dbReference type="SAM" id="Phobius"/>
    </source>
</evidence>
<dbReference type="AlphaFoldDB" id="A0A3A1PGS5"/>
<keyword evidence="1" id="KW-1133">Transmembrane helix</keyword>
<dbReference type="EMBL" id="QXFM01000007">
    <property type="protein sequence ID" value="RIV92749.1"/>
    <property type="molecule type" value="Genomic_DNA"/>
</dbReference>
<gene>
    <name evidence="2" type="ORF">D2V17_01175</name>
</gene>
<keyword evidence="1" id="KW-0812">Transmembrane</keyword>
<feature type="transmembrane region" description="Helical" evidence="1">
    <location>
        <begin position="146"/>
        <end position="164"/>
    </location>
</feature>
<name>A0A3A1PGS5_9SPHN</name>
<feature type="transmembrane region" description="Helical" evidence="1">
    <location>
        <begin position="36"/>
        <end position="55"/>
    </location>
</feature>
<evidence type="ECO:0000313" key="2">
    <source>
        <dbReference type="EMBL" id="RIV92749.1"/>
    </source>
</evidence>
<comment type="caution">
    <text evidence="2">The sequence shown here is derived from an EMBL/GenBank/DDBJ whole genome shotgun (WGS) entry which is preliminary data.</text>
</comment>
<proteinExistence type="predicted"/>